<comment type="caution">
    <text evidence="2">The sequence shown here is derived from an EMBL/GenBank/DDBJ whole genome shotgun (WGS) entry which is preliminary data.</text>
</comment>
<accession>A0A7C3PFC9</accession>
<organism evidence="2">
    <name type="scientific">Oscillatoriales cyanobacterium SpSt-418</name>
    <dbReference type="NCBI Taxonomy" id="2282169"/>
    <lineage>
        <taxon>Bacteria</taxon>
        <taxon>Bacillati</taxon>
        <taxon>Cyanobacteriota</taxon>
        <taxon>Cyanophyceae</taxon>
        <taxon>Oscillatoriophycideae</taxon>
        <taxon>Oscillatoriales</taxon>
    </lineage>
</organism>
<evidence type="ECO:0000313" key="2">
    <source>
        <dbReference type="EMBL" id="HFM96316.1"/>
    </source>
</evidence>
<dbReference type="EMBL" id="DSRU01000015">
    <property type="protein sequence ID" value="HFM96316.1"/>
    <property type="molecule type" value="Genomic_DNA"/>
</dbReference>
<reference evidence="2" key="1">
    <citation type="journal article" date="2020" name="mSystems">
        <title>Genome- and Community-Level Interaction Insights into Carbon Utilization and Element Cycling Functions of Hydrothermarchaeota in Hydrothermal Sediment.</title>
        <authorList>
            <person name="Zhou Z."/>
            <person name="Liu Y."/>
            <person name="Xu W."/>
            <person name="Pan J."/>
            <person name="Luo Z.H."/>
            <person name="Li M."/>
        </authorList>
    </citation>
    <scope>NUCLEOTIDE SEQUENCE [LARGE SCALE GENOMIC DNA]</scope>
    <source>
        <strain evidence="2">SpSt-418</strain>
    </source>
</reference>
<protein>
    <recommendedName>
        <fullName evidence="1">Large catalase C-terminal domain-containing protein</fullName>
    </recommendedName>
</protein>
<gene>
    <name evidence="2" type="ORF">ENR64_00835</name>
</gene>
<dbReference type="Gene3D" id="3.40.50.880">
    <property type="match status" value="1"/>
</dbReference>
<dbReference type="Pfam" id="PF18011">
    <property type="entry name" value="Catalase_C"/>
    <property type="match status" value="1"/>
</dbReference>
<evidence type="ECO:0000259" key="1">
    <source>
        <dbReference type="Pfam" id="PF18011"/>
    </source>
</evidence>
<sequence>MTHSINETFRHGKAIAATGEGVDLLQASDIAGAELAEQDGRIATDNGVVTTRHGSIQDVSQQFIHAIAQHRHWQRTQKERVPA</sequence>
<dbReference type="InterPro" id="IPR041399">
    <property type="entry name" value="Catalase_large_C"/>
</dbReference>
<dbReference type="AlphaFoldDB" id="A0A7C3PFC9"/>
<proteinExistence type="predicted"/>
<dbReference type="InterPro" id="IPR029062">
    <property type="entry name" value="Class_I_gatase-like"/>
</dbReference>
<feature type="domain" description="Large catalase C-terminal" evidence="1">
    <location>
        <begin position="4"/>
        <end position="76"/>
    </location>
</feature>
<name>A0A7C3PFC9_9CYAN</name>